<keyword evidence="2" id="KW-1185">Reference proteome</keyword>
<dbReference type="Proteomes" id="UP001482620">
    <property type="component" value="Unassembled WGS sequence"/>
</dbReference>
<accession>A0ABV0TCB5</accession>
<sequence length="99" mass="10793">MYLKMPLIQGSQSISIDSMSEEKMSCGRRVEERSCPGHPAVCGQNKGLLRLLVGSLRWVSTLDMCGAGGSYTVLFQAGGKPLHLETISHGSFLVRRLLL</sequence>
<protein>
    <submittedName>
        <fullName evidence="1">Uncharacterized protein</fullName>
    </submittedName>
</protein>
<proteinExistence type="predicted"/>
<gene>
    <name evidence="1" type="ORF">ILYODFUR_030453</name>
</gene>
<dbReference type="EMBL" id="JAHRIQ010027689">
    <property type="protein sequence ID" value="MEQ2230552.1"/>
    <property type="molecule type" value="Genomic_DNA"/>
</dbReference>
<name>A0ABV0TCB5_9TELE</name>
<reference evidence="1 2" key="1">
    <citation type="submission" date="2021-06" db="EMBL/GenBank/DDBJ databases">
        <authorList>
            <person name="Palmer J.M."/>
        </authorList>
    </citation>
    <scope>NUCLEOTIDE SEQUENCE [LARGE SCALE GENOMIC DNA]</scope>
    <source>
        <strain evidence="2">if_2019</strain>
        <tissue evidence="1">Muscle</tissue>
    </source>
</reference>
<evidence type="ECO:0000313" key="2">
    <source>
        <dbReference type="Proteomes" id="UP001482620"/>
    </source>
</evidence>
<comment type="caution">
    <text evidence="1">The sequence shown here is derived from an EMBL/GenBank/DDBJ whole genome shotgun (WGS) entry which is preliminary data.</text>
</comment>
<organism evidence="1 2">
    <name type="scientific">Ilyodon furcidens</name>
    <name type="common">goldbreast splitfin</name>
    <dbReference type="NCBI Taxonomy" id="33524"/>
    <lineage>
        <taxon>Eukaryota</taxon>
        <taxon>Metazoa</taxon>
        <taxon>Chordata</taxon>
        <taxon>Craniata</taxon>
        <taxon>Vertebrata</taxon>
        <taxon>Euteleostomi</taxon>
        <taxon>Actinopterygii</taxon>
        <taxon>Neopterygii</taxon>
        <taxon>Teleostei</taxon>
        <taxon>Neoteleostei</taxon>
        <taxon>Acanthomorphata</taxon>
        <taxon>Ovalentaria</taxon>
        <taxon>Atherinomorphae</taxon>
        <taxon>Cyprinodontiformes</taxon>
        <taxon>Goodeidae</taxon>
        <taxon>Ilyodon</taxon>
    </lineage>
</organism>
<evidence type="ECO:0000313" key="1">
    <source>
        <dbReference type="EMBL" id="MEQ2230552.1"/>
    </source>
</evidence>